<accession>A0A3A6PHZ4</accession>
<dbReference type="Pfam" id="PF01272">
    <property type="entry name" value="GreA_GreB"/>
    <property type="match status" value="1"/>
</dbReference>
<dbReference type="EMBL" id="QXQB01000004">
    <property type="protein sequence ID" value="RJX37839.1"/>
    <property type="molecule type" value="Genomic_DNA"/>
</dbReference>
<reference evidence="2 3" key="1">
    <citation type="submission" date="2018-09" db="EMBL/GenBank/DDBJ databases">
        <title>Paenibacillus aracenensis nov. sp. isolated from a cave in southern Spain.</title>
        <authorList>
            <person name="Jurado V."/>
            <person name="Gutierrez-Patricio S."/>
            <person name="Gonzalez-Pimentel J.L."/>
            <person name="Miller A.Z."/>
            <person name="Laiz L."/>
            <person name="Saiz-Jimenez C."/>
        </authorList>
    </citation>
    <scope>NUCLEOTIDE SEQUENCE [LARGE SCALE GENOMIC DNA]</scope>
    <source>
        <strain evidence="2 3">JCM 19203</strain>
    </source>
</reference>
<organism evidence="2 3">
    <name type="scientific">Paenibacillus pinisoli</name>
    <dbReference type="NCBI Taxonomy" id="1276110"/>
    <lineage>
        <taxon>Bacteria</taxon>
        <taxon>Bacillati</taxon>
        <taxon>Bacillota</taxon>
        <taxon>Bacilli</taxon>
        <taxon>Bacillales</taxon>
        <taxon>Paenibacillaceae</taxon>
        <taxon>Paenibacillus</taxon>
    </lineage>
</organism>
<dbReference type="Gene3D" id="3.10.50.30">
    <property type="entry name" value="Transcription elongation factor, GreA/GreB, C-terminal domain"/>
    <property type="match status" value="1"/>
</dbReference>
<evidence type="ECO:0000313" key="3">
    <source>
        <dbReference type="Proteomes" id="UP000267798"/>
    </source>
</evidence>
<dbReference type="SUPFAM" id="SSF54534">
    <property type="entry name" value="FKBP-like"/>
    <property type="match status" value="1"/>
</dbReference>
<protein>
    <recommendedName>
        <fullName evidence="1">Transcription elongation factor GreA/GreB C-terminal domain-containing protein</fullName>
    </recommendedName>
</protein>
<dbReference type="RefSeq" id="WP_120112548.1">
    <property type="nucleotide sequence ID" value="NZ_QXQB01000004.1"/>
</dbReference>
<dbReference type="GO" id="GO:0032784">
    <property type="term" value="P:regulation of DNA-templated transcription elongation"/>
    <property type="evidence" value="ECO:0007669"/>
    <property type="project" value="InterPro"/>
</dbReference>
<name>A0A3A6PHZ4_9BACL</name>
<dbReference type="InterPro" id="IPR036953">
    <property type="entry name" value="GreA/GreB_C_sf"/>
</dbReference>
<comment type="caution">
    <text evidence="2">The sequence shown here is derived from an EMBL/GenBank/DDBJ whole genome shotgun (WGS) entry which is preliminary data.</text>
</comment>
<gene>
    <name evidence="2" type="ORF">D3P09_17205</name>
</gene>
<dbReference type="OrthoDB" id="2898253at2"/>
<dbReference type="InterPro" id="IPR001437">
    <property type="entry name" value="Tscrpt_elong_fac_GreA/B_C"/>
</dbReference>
<keyword evidence="3" id="KW-1185">Reference proteome</keyword>
<proteinExistence type="predicted"/>
<evidence type="ECO:0000259" key="1">
    <source>
        <dbReference type="Pfam" id="PF01272"/>
    </source>
</evidence>
<dbReference type="AlphaFoldDB" id="A0A3A6PHZ4"/>
<feature type="domain" description="Transcription elongation factor GreA/GreB C-terminal" evidence="1">
    <location>
        <begin position="67"/>
        <end position="140"/>
    </location>
</feature>
<dbReference type="Proteomes" id="UP000267798">
    <property type="component" value="Unassembled WGS sequence"/>
</dbReference>
<sequence>MNHRSGFQPLKDTYTKQLIALRDEKDQFLAAYFPDYGSRRTQVEKLLISYTRMLEGLIERPSHEWGDIVLIGCGVTVTYMDDGMSESFTIVFPEEAQPDINRISFYSPIAEQLLMRSCGDLVSMNTSMDTYQVRIDRIWYGEDGTEEARRAAP</sequence>
<evidence type="ECO:0000313" key="2">
    <source>
        <dbReference type="EMBL" id="RJX37839.1"/>
    </source>
</evidence>
<dbReference type="GO" id="GO:0003677">
    <property type="term" value="F:DNA binding"/>
    <property type="evidence" value="ECO:0007669"/>
    <property type="project" value="InterPro"/>
</dbReference>